<gene>
    <name evidence="1" type="ORF">L3Q82_021121</name>
</gene>
<protein>
    <submittedName>
        <fullName evidence="1">Uncharacterized protein</fullName>
    </submittedName>
</protein>
<sequence length="424" mass="46604">MLEDVAGSRTFSTASPDSVTSVTCAQCEPAFICEEHRAPVANLPILVFSGKCQTSCTVVLGCKHNPHLWTSGPHTTLMESVSDRLSRHMHICGLLEVILQGSGSAPPVPPCTKAEVAVLLLGCCPPTASSTSPDVLACEVCTCEGGAAQTKRSHCGLSERRGCFDRTELCGEDMLQFGKYKRKSLCWLLENDIGFTIYLIQTQLKEEAAEVFMAEQHSNMTSAIIQAINCLHSSSSTTSCLRSGSQSVCWQQQRIWMKTELEPAGLWSASIPVHNPTKTKVSKAYSAEGLTNTNMAFKDFALAELFLQELEATKKKAEKSKRTESQQTHCKCRSGAKRREKRRRHKPEDKIITGTVRSLGNKTDELAALVKTQRENRSIFCFSETWLHSHIPDSGEIQVSLVRGDRDCSKSRKKKGGGPCTLCE</sequence>
<dbReference type="EMBL" id="CM041533">
    <property type="protein sequence ID" value="KAI3374539.1"/>
    <property type="molecule type" value="Genomic_DNA"/>
</dbReference>
<dbReference type="Proteomes" id="UP000831701">
    <property type="component" value="Chromosome 3"/>
</dbReference>
<accession>A0ACB8X3B9</accession>
<name>A0ACB8X3B9_9TELE</name>
<organism evidence="1 2">
    <name type="scientific">Scortum barcoo</name>
    <name type="common">barcoo grunter</name>
    <dbReference type="NCBI Taxonomy" id="214431"/>
    <lineage>
        <taxon>Eukaryota</taxon>
        <taxon>Metazoa</taxon>
        <taxon>Chordata</taxon>
        <taxon>Craniata</taxon>
        <taxon>Vertebrata</taxon>
        <taxon>Euteleostomi</taxon>
        <taxon>Actinopterygii</taxon>
        <taxon>Neopterygii</taxon>
        <taxon>Teleostei</taxon>
        <taxon>Neoteleostei</taxon>
        <taxon>Acanthomorphata</taxon>
        <taxon>Eupercaria</taxon>
        <taxon>Centrarchiformes</taxon>
        <taxon>Terapontoidei</taxon>
        <taxon>Terapontidae</taxon>
        <taxon>Scortum</taxon>
    </lineage>
</organism>
<reference evidence="1" key="1">
    <citation type="submission" date="2022-04" db="EMBL/GenBank/DDBJ databases">
        <title>Jade perch genome.</title>
        <authorList>
            <person name="Chao B."/>
        </authorList>
    </citation>
    <scope>NUCLEOTIDE SEQUENCE</scope>
    <source>
        <strain evidence="1">CB-2022</strain>
    </source>
</reference>
<proteinExistence type="predicted"/>
<evidence type="ECO:0000313" key="2">
    <source>
        <dbReference type="Proteomes" id="UP000831701"/>
    </source>
</evidence>
<keyword evidence="2" id="KW-1185">Reference proteome</keyword>
<evidence type="ECO:0000313" key="1">
    <source>
        <dbReference type="EMBL" id="KAI3374539.1"/>
    </source>
</evidence>
<comment type="caution">
    <text evidence="1">The sequence shown here is derived from an EMBL/GenBank/DDBJ whole genome shotgun (WGS) entry which is preliminary data.</text>
</comment>